<evidence type="ECO:0000313" key="3">
    <source>
        <dbReference type="Proteomes" id="UP001560267"/>
    </source>
</evidence>
<dbReference type="InterPro" id="IPR011059">
    <property type="entry name" value="Metal-dep_hydrolase_composite"/>
</dbReference>
<reference evidence="2 3" key="1">
    <citation type="submission" date="2024-07" db="EMBL/GenBank/DDBJ databases">
        <title>Draft Genome Sequence of Ferrimicrobium acidiphilum Strain YE2023, Isolated from a Pulp of Bioleach Reactor.</title>
        <authorList>
            <person name="Elkina Y.A."/>
            <person name="Bulaeva A.G."/>
            <person name="Beletsky A.V."/>
            <person name="Mardanov A.V."/>
        </authorList>
    </citation>
    <scope>NUCLEOTIDE SEQUENCE [LARGE SCALE GENOMIC DNA]</scope>
    <source>
        <strain evidence="2 3">YE2023</strain>
    </source>
</reference>
<dbReference type="PANTHER" id="PTHR43135">
    <property type="entry name" value="ALPHA-D-RIBOSE 1-METHYLPHOSPHONATE 5-TRIPHOSPHATE DIPHOSPHATASE"/>
    <property type="match status" value="1"/>
</dbReference>
<name>A0ABV3Y569_9ACTN</name>
<feature type="domain" description="Amidohydrolase-related" evidence="1">
    <location>
        <begin position="63"/>
        <end position="410"/>
    </location>
</feature>
<dbReference type="SUPFAM" id="SSF51338">
    <property type="entry name" value="Composite domain of metallo-dependent hydrolases"/>
    <property type="match status" value="1"/>
</dbReference>
<dbReference type="Gene3D" id="3.20.20.140">
    <property type="entry name" value="Metal-dependent hydrolases"/>
    <property type="match status" value="1"/>
</dbReference>
<organism evidence="2 3">
    <name type="scientific">Ferrimicrobium acidiphilum</name>
    <dbReference type="NCBI Taxonomy" id="121039"/>
    <lineage>
        <taxon>Bacteria</taxon>
        <taxon>Bacillati</taxon>
        <taxon>Actinomycetota</taxon>
        <taxon>Acidimicrobiia</taxon>
        <taxon>Acidimicrobiales</taxon>
        <taxon>Acidimicrobiaceae</taxon>
        <taxon>Ferrimicrobium</taxon>
    </lineage>
</organism>
<dbReference type="InterPro" id="IPR057744">
    <property type="entry name" value="OTAase-like"/>
</dbReference>
<dbReference type="Proteomes" id="UP001560267">
    <property type="component" value="Unassembled WGS sequence"/>
</dbReference>
<dbReference type="PANTHER" id="PTHR43135:SF3">
    <property type="entry name" value="ALPHA-D-RIBOSE 1-METHYLPHOSPHONATE 5-TRIPHOSPHATE DIPHOSPHATASE"/>
    <property type="match status" value="1"/>
</dbReference>
<accession>A0ABV3Y569</accession>
<gene>
    <name evidence="2" type="ORF">AB6A68_10720</name>
</gene>
<sequence length="420" mass="44419">MRGARRVLLLEHGKLVGGLGTKSIDDGGVLVNDAGRIEWVGPMDGLPPDAVKAGQRFDIAGNWILPGFIDCHVHLGNADANRDPLRRATLPASLLTLSVVNSMRNTLFAGVTTVRDLGGVDLGVKMAVEQGIIEGPRMQIAITPISATGGHGDSCYPSGLNLGSRPGVVSGIADGEVECRKRAREVLRAGADVIKVFSTGGVWSPRDQPDDEGLTIPETAAVVDEARRHRNKRVAAHAQGRGGISNAVLAGVSSVEHGYQVDESTVDEMIRRGTYLVPTLTTATTEPDKGAVPAVSYEKKMKWMAIARECLPTALKSGVKVALGTDCGVVEHGRNLTELYRMVEFGLSPMDALLAGTRNAAELLDLGDDIGSLAVGKFGDIVVASCDPIADINRLSDEGNIVMVIKGGVVMKNIIMNRPR</sequence>
<dbReference type="InterPro" id="IPR051781">
    <property type="entry name" value="Metallo-dep_Hydrolase"/>
</dbReference>
<evidence type="ECO:0000313" key="2">
    <source>
        <dbReference type="EMBL" id="MEX6430299.1"/>
    </source>
</evidence>
<dbReference type="Pfam" id="PF01979">
    <property type="entry name" value="Amidohydro_1"/>
    <property type="match status" value="1"/>
</dbReference>
<dbReference type="RefSeq" id="WP_298344554.1">
    <property type="nucleotide sequence ID" value="NZ_JBFSHR010000045.1"/>
</dbReference>
<dbReference type="Gene3D" id="2.30.40.10">
    <property type="entry name" value="Urease, subunit C, domain 1"/>
    <property type="match status" value="1"/>
</dbReference>
<dbReference type="EMBL" id="JBFSHR010000045">
    <property type="protein sequence ID" value="MEX6430299.1"/>
    <property type="molecule type" value="Genomic_DNA"/>
</dbReference>
<evidence type="ECO:0000259" key="1">
    <source>
        <dbReference type="Pfam" id="PF01979"/>
    </source>
</evidence>
<dbReference type="CDD" id="cd01299">
    <property type="entry name" value="Met_dep_hydrolase_A"/>
    <property type="match status" value="1"/>
</dbReference>
<dbReference type="SUPFAM" id="SSF51556">
    <property type="entry name" value="Metallo-dependent hydrolases"/>
    <property type="match status" value="1"/>
</dbReference>
<keyword evidence="3" id="KW-1185">Reference proteome</keyword>
<protein>
    <submittedName>
        <fullName evidence="2">Amidohydrolase family protein</fullName>
    </submittedName>
</protein>
<dbReference type="InterPro" id="IPR032466">
    <property type="entry name" value="Metal_Hydrolase"/>
</dbReference>
<dbReference type="InterPro" id="IPR006680">
    <property type="entry name" value="Amidohydro-rel"/>
</dbReference>
<comment type="caution">
    <text evidence="2">The sequence shown here is derived from an EMBL/GenBank/DDBJ whole genome shotgun (WGS) entry which is preliminary data.</text>
</comment>
<proteinExistence type="predicted"/>